<evidence type="ECO:0000313" key="2">
    <source>
        <dbReference type="Proteomes" id="UP000245119"/>
    </source>
</evidence>
<evidence type="ECO:0000313" key="1">
    <source>
        <dbReference type="EMBL" id="PVD32733.1"/>
    </source>
</evidence>
<protein>
    <submittedName>
        <fullName evidence="1">Uncharacterized protein</fullName>
    </submittedName>
</protein>
<dbReference type="AlphaFoldDB" id="A0A2T7PH27"/>
<reference evidence="1 2" key="1">
    <citation type="submission" date="2018-04" db="EMBL/GenBank/DDBJ databases">
        <title>The genome of golden apple snail Pomacea canaliculata provides insight into stress tolerance and invasive adaptation.</title>
        <authorList>
            <person name="Liu C."/>
            <person name="Liu B."/>
            <person name="Ren Y."/>
            <person name="Zhang Y."/>
            <person name="Wang H."/>
            <person name="Li S."/>
            <person name="Jiang F."/>
            <person name="Yin L."/>
            <person name="Zhang G."/>
            <person name="Qian W."/>
            <person name="Fan W."/>
        </authorList>
    </citation>
    <scope>NUCLEOTIDE SEQUENCE [LARGE SCALE GENOMIC DNA]</scope>
    <source>
        <strain evidence="1">SZHN2017</strain>
        <tissue evidence="1">Muscle</tissue>
    </source>
</reference>
<proteinExistence type="predicted"/>
<sequence length="297" mass="33265">MLLRNMVLQTCPPDRPIVQYEAYDAVSTPGYQQHANTSHHSTPMNISSCIQLLLFEECLSKMAACVSSSQRSECYTSLPEHLQTLARNRDKCLLIIYRAAADMELIKSGDYAGAGDQSEGYKAFANFTCGKGWLVAVGVTSCDVDQQRDAVKAMKTRMEFMTISGDRPSPDELINLCRELMSAEGLFTGKCRADRQKNIPEAKDVKKKLTDLCHKECEEFLNLKDCISRVHSKDSTAKYCSHYSQILKDCVAKVRCEELRESLFLAILPSSFKEKLYEEGCVPRPGDISCSLSRPVN</sequence>
<organism evidence="1 2">
    <name type="scientific">Pomacea canaliculata</name>
    <name type="common">Golden apple snail</name>
    <dbReference type="NCBI Taxonomy" id="400727"/>
    <lineage>
        <taxon>Eukaryota</taxon>
        <taxon>Metazoa</taxon>
        <taxon>Spiralia</taxon>
        <taxon>Lophotrochozoa</taxon>
        <taxon>Mollusca</taxon>
        <taxon>Gastropoda</taxon>
        <taxon>Caenogastropoda</taxon>
        <taxon>Architaenioglossa</taxon>
        <taxon>Ampullarioidea</taxon>
        <taxon>Ampullariidae</taxon>
        <taxon>Pomacea</taxon>
    </lineage>
</organism>
<dbReference type="EMBL" id="PZQS01000004">
    <property type="protein sequence ID" value="PVD32733.1"/>
    <property type="molecule type" value="Genomic_DNA"/>
</dbReference>
<dbReference type="Proteomes" id="UP000245119">
    <property type="component" value="Linkage Group LG4"/>
</dbReference>
<accession>A0A2T7PH27</accession>
<dbReference type="OrthoDB" id="10662208at2759"/>
<name>A0A2T7PH27_POMCA</name>
<comment type="caution">
    <text evidence="1">The sequence shown here is derived from an EMBL/GenBank/DDBJ whole genome shotgun (WGS) entry which is preliminary data.</text>
</comment>
<keyword evidence="2" id="KW-1185">Reference proteome</keyword>
<gene>
    <name evidence="1" type="ORF">C0Q70_08178</name>
</gene>